<dbReference type="GO" id="GO:0051539">
    <property type="term" value="F:4 iron, 4 sulfur cluster binding"/>
    <property type="evidence" value="ECO:0007669"/>
    <property type="project" value="UniProtKB-UniRule"/>
</dbReference>
<keyword evidence="7 11" id="KW-0411">Iron-sulfur</keyword>
<gene>
    <name evidence="11 13" type="primary">nth</name>
    <name evidence="13" type="ORF">HON47_02445</name>
</gene>
<dbReference type="InterPro" id="IPR003265">
    <property type="entry name" value="HhH-GPD_domain"/>
</dbReference>
<dbReference type="Pfam" id="PF00633">
    <property type="entry name" value="HHH"/>
    <property type="match status" value="1"/>
</dbReference>
<evidence type="ECO:0000256" key="11">
    <source>
        <dbReference type="HAMAP-Rule" id="MF_00942"/>
    </source>
</evidence>
<dbReference type="GO" id="GO:0046872">
    <property type="term" value="F:metal ion binding"/>
    <property type="evidence" value="ECO:0007669"/>
    <property type="project" value="UniProtKB-KW"/>
</dbReference>
<evidence type="ECO:0000313" key="14">
    <source>
        <dbReference type="Proteomes" id="UP000722459"/>
    </source>
</evidence>
<dbReference type="Pfam" id="PF00730">
    <property type="entry name" value="HhH-GPD"/>
    <property type="match status" value="1"/>
</dbReference>
<dbReference type="Gene3D" id="1.10.340.30">
    <property type="entry name" value="Hypothetical protein, domain 2"/>
    <property type="match status" value="1"/>
</dbReference>
<dbReference type="PANTHER" id="PTHR10359:SF18">
    <property type="entry name" value="ENDONUCLEASE III"/>
    <property type="match status" value="1"/>
</dbReference>
<dbReference type="SMART" id="SM00478">
    <property type="entry name" value="ENDO3c"/>
    <property type="match status" value="1"/>
</dbReference>
<keyword evidence="13" id="KW-0540">Nuclease</keyword>
<keyword evidence="8 11" id="KW-0234">DNA repair</keyword>
<sequence>MDKKEQAENIILEMKKNYPHVPKLFLNHNTSPQMLCAIILSAQSTDAQVNVVTKELFKKYKTVADFANAKQSEFEKEIFSTGFYKNKAKNVIACFKKIKEDFNETIPETIQELVTLPGVGRKTANLVLLSFGITSGIAVDTHVIRLSKRFGLSEEKNADKIEQDLMKIYDKKYWSFVNRLFISHGRVLCIAKKPLCSKCFLNNGLCPRIDVIDSQ</sequence>
<evidence type="ECO:0000256" key="3">
    <source>
        <dbReference type="ARBA" id="ARBA00022723"/>
    </source>
</evidence>
<comment type="cofactor">
    <cofactor evidence="11">
        <name>[4Fe-4S] cluster</name>
        <dbReference type="ChEBI" id="CHEBI:49883"/>
    </cofactor>
    <text evidence="11">Binds 1 [4Fe-4S] cluster.</text>
</comment>
<keyword evidence="4 11" id="KW-0227">DNA damage</keyword>
<dbReference type="PIRSF" id="PIRSF001435">
    <property type="entry name" value="Nth"/>
    <property type="match status" value="1"/>
</dbReference>
<dbReference type="InterPro" id="IPR011257">
    <property type="entry name" value="DNA_glycosylase"/>
</dbReference>
<feature type="binding site" evidence="11">
    <location>
        <position position="196"/>
    </location>
    <ligand>
        <name>[4Fe-4S] cluster</name>
        <dbReference type="ChEBI" id="CHEBI:49883"/>
    </ligand>
</feature>
<protein>
    <recommendedName>
        <fullName evidence="11">Endonuclease III</fullName>
        <ecNumber evidence="11">4.2.99.18</ecNumber>
    </recommendedName>
    <alternativeName>
        <fullName evidence="11">DNA-(apurinic or apyrimidinic site) lyase</fullName>
    </alternativeName>
</protein>
<feature type="binding site" evidence="11">
    <location>
        <position position="199"/>
    </location>
    <ligand>
        <name>[4Fe-4S] cluster</name>
        <dbReference type="ChEBI" id="CHEBI:49883"/>
    </ligand>
</feature>
<dbReference type="PANTHER" id="PTHR10359">
    <property type="entry name" value="A/G-SPECIFIC ADENINE GLYCOSYLASE/ENDONUCLEASE III"/>
    <property type="match status" value="1"/>
</dbReference>
<dbReference type="InterPro" id="IPR023170">
    <property type="entry name" value="HhH_base_excis_C"/>
</dbReference>
<reference evidence="13" key="1">
    <citation type="journal article" date="2021" name="ISME J.">
        <title>Mercury methylation by metabolically versatile and cosmopolitan marine bacteria.</title>
        <authorList>
            <person name="Lin H."/>
            <person name="Ascher D.B."/>
            <person name="Myung Y."/>
            <person name="Lamborg C.H."/>
            <person name="Hallam S.J."/>
            <person name="Gionfriddo C.M."/>
            <person name="Holt K.E."/>
            <person name="Moreau J.W."/>
        </authorList>
    </citation>
    <scope>NUCLEOTIDE SEQUENCE</scope>
    <source>
        <strain evidence="13">SI075_bin30</strain>
    </source>
</reference>
<evidence type="ECO:0000259" key="12">
    <source>
        <dbReference type="SMART" id="SM00478"/>
    </source>
</evidence>
<dbReference type="InterPro" id="IPR000445">
    <property type="entry name" value="HhH_motif"/>
</dbReference>
<dbReference type="GO" id="GO:0003677">
    <property type="term" value="F:DNA binding"/>
    <property type="evidence" value="ECO:0007669"/>
    <property type="project" value="UniProtKB-UniRule"/>
</dbReference>
<evidence type="ECO:0000256" key="10">
    <source>
        <dbReference type="ARBA" id="ARBA00052915"/>
    </source>
</evidence>
<feature type="domain" description="HhH-GPD" evidence="12">
    <location>
        <begin position="40"/>
        <end position="187"/>
    </location>
</feature>
<evidence type="ECO:0000256" key="2">
    <source>
        <dbReference type="ARBA" id="ARBA00022485"/>
    </source>
</evidence>
<organism evidence="13 14">
    <name type="scientific">Candidatus Iainarchaeum sp</name>
    <dbReference type="NCBI Taxonomy" id="3101447"/>
    <lineage>
        <taxon>Archaea</taxon>
        <taxon>Candidatus Iainarchaeota</taxon>
        <taxon>Candidatus Iainarchaeia</taxon>
        <taxon>Candidatus Iainarchaeales</taxon>
        <taxon>Candidatus Iainarchaeaceae</taxon>
        <taxon>Candidatus Iainarchaeum</taxon>
    </lineage>
</organism>
<dbReference type="EC" id="4.2.99.18" evidence="11"/>
<dbReference type="Gene3D" id="1.10.1670.10">
    <property type="entry name" value="Helix-hairpin-Helix base-excision DNA repair enzymes (C-terminal)"/>
    <property type="match status" value="1"/>
</dbReference>
<dbReference type="NCBIfam" id="TIGR01083">
    <property type="entry name" value="nth"/>
    <property type="match status" value="1"/>
</dbReference>
<dbReference type="GO" id="GO:0140078">
    <property type="term" value="F:class I DNA-(apurinic or apyrimidinic site) endonuclease activity"/>
    <property type="evidence" value="ECO:0007669"/>
    <property type="project" value="UniProtKB-EC"/>
</dbReference>
<dbReference type="FunFam" id="1.10.340.30:FF:000001">
    <property type="entry name" value="Endonuclease III"/>
    <property type="match status" value="1"/>
</dbReference>
<dbReference type="GO" id="GO:0141016">
    <property type="term" value="F:G/T mismatch-specific thymine-DNA glycosylase activity"/>
    <property type="evidence" value="ECO:0007669"/>
    <property type="project" value="UniProtKB-EC"/>
</dbReference>
<keyword evidence="6 11" id="KW-0408">Iron</keyword>
<dbReference type="SUPFAM" id="SSF48150">
    <property type="entry name" value="DNA-glycosylase"/>
    <property type="match status" value="1"/>
</dbReference>
<dbReference type="EMBL" id="JABJNZ010000034">
    <property type="protein sequence ID" value="MBT4870407.1"/>
    <property type="molecule type" value="Genomic_DNA"/>
</dbReference>
<dbReference type="PROSITE" id="PS01155">
    <property type="entry name" value="ENDONUCLEASE_III_2"/>
    <property type="match status" value="1"/>
</dbReference>
<dbReference type="GO" id="GO:0006285">
    <property type="term" value="P:base-excision repair, AP site formation"/>
    <property type="evidence" value="ECO:0007669"/>
    <property type="project" value="TreeGrafter"/>
</dbReference>
<evidence type="ECO:0000256" key="8">
    <source>
        <dbReference type="ARBA" id="ARBA00023204"/>
    </source>
</evidence>
<comment type="catalytic activity">
    <reaction evidence="11">
        <text>2'-deoxyribonucleotide-(2'-deoxyribose 5'-phosphate)-2'-deoxyribonucleotide-DNA = a 3'-end 2'-deoxyribonucleotide-(2,3-dehydro-2,3-deoxyribose 5'-phosphate)-DNA + a 5'-end 5'-phospho-2'-deoxyribonucleoside-DNA + H(+)</text>
        <dbReference type="Rhea" id="RHEA:66592"/>
        <dbReference type="Rhea" id="RHEA-COMP:13180"/>
        <dbReference type="Rhea" id="RHEA-COMP:16897"/>
        <dbReference type="Rhea" id="RHEA-COMP:17067"/>
        <dbReference type="ChEBI" id="CHEBI:15378"/>
        <dbReference type="ChEBI" id="CHEBI:136412"/>
        <dbReference type="ChEBI" id="CHEBI:157695"/>
        <dbReference type="ChEBI" id="CHEBI:167181"/>
        <dbReference type="EC" id="4.2.99.18"/>
    </reaction>
</comment>
<name>A0A8T5GFD0_9ARCH</name>
<feature type="binding site" evidence="11">
    <location>
        <position position="189"/>
    </location>
    <ligand>
        <name>[4Fe-4S] cluster</name>
        <dbReference type="ChEBI" id="CHEBI:49883"/>
    </ligand>
</feature>
<evidence type="ECO:0000256" key="7">
    <source>
        <dbReference type="ARBA" id="ARBA00023014"/>
    </source>
</evidence>
<evidence type="ECO:0000256" key="5">
    <source>
        <dbReference type="ARBA" id="ARBA00022801"/>
    </source>
</evidence>
<keyword evidence="11" id="KW-0238">DNA-binding</keyword>
<proteinExistence type="inferred from homology"/>
<dbReference type="AlphaFoldDB" id="A0A8T5GFD0"/>
<keyword evidence="13" id="KW-0255">Endonuclease</keyword>
<evidence type="ECO:0000256" key="9">
    <source>
        <dbReference type="ARBA" id="ARBA00023295"/>
    </source>
</evidence>
<dbReference type="HAMAP" id="MF_00942">
    <property type="entry name" value="Nth"/>
    <property type="match status" value="1"/>
</dbReference>
<evidence type="ECO:0000313" key="13">
    <source>
        <dbReference type="EMBL" id="MBT4870407.1"/>
    </source>
</evidence>
<keyword evidence="11" id="KW-0456">Lyase</keyword>
<accession>A0A8T5GFD0</accession>
<feature type="binding site" evidence="11">
    <location>
        <position position="206"/>
    </location>
    <ligand>
        <name>[4Fe-4S] cluster</name>
        <dbReference type="ChEBI" id="CHEBI:49883"/>
    </ligand>
</feature>
<evidence type="ECO:0000256" key="1">
    <source>
        <dbReference type="ARBA" id="ARBA00008343"/>
    </source>
</evidence>
<evidence type="ECO:0000256" key="6">
    <source>
        <dbReference type="ARBA" id="ARBA00023004"/>
    </source>
</evidence>
<keyword evidence="2 11" id="KW-0004">4Fe-4S</keyword>
<dbReference type="InterPro" id="IPR005759">
    <property type="entry name" value="Nth"/>
</dbReference>
<keyword evidence="5 11" id="KW-0378">Hydrolase</keyword>
<keyword evidence="3 11" id="KW-0479">Metal-binding</keyword>
<keyword evidence="9 11" id="KW-0326">Glycosidase</keyword>
<dbReference type="InterPro" id="IPR004036">
    <property type="entry name" value="Endonuclease-III-like_CS2"/>
</dbReference>
<evidence type="ECO:0000256" key="4">
    <source>
        <dbReference type="ARBA" id="ARBA00022763"/>
    </source>
</evidence>
<comment type="function">
    <text evidence="11">DNA repair enzyme that has both DNA N-glycosylase activity and AP-lyase activity. The DNA N-glycosylase activity releases various damaged pyrimidines from DNA by cleaving the N-glycosidic bond, leaving an AP (apurinic/apyrimidinic) site. The AP-lyase activity cleaves the phosphodiester bond 3' to the AP site by a beta-elimination, leaving a 3'-terminal unsaturated sugar and a product with a terminal 5'-phosphate.</text>
</comment>
<comment type="caution">
    <text evidence="13">The sequence shown here is derived from an EMBL/GenBank/DDBJ whole genome shotgun (WGS) entry which is preliminary data.</text>
</comment>
<dbReference type="Proteomes" id="UP000722459">
    <property type="component" value="Unassembled WGS sequence"/>
</dbReference>
<comment type="catalytic activity">
    <reaction evidence="10">
        <text>Hydrolyzes mismatched double-stranded DNA and polynucleotides, releasing free thymine.</text>
        <dbReference type="EC" id="3.2.2.29"/>
    </reaction>
</comment>
<dbReference type="CDD" id="cd00056">
    <property type="entry name" value="ENDO3c"/>
    <property type="match status" value="1"/>
</dbReference>
<comment type="similarity">
    <text evidence="1 11">Belongs to the Nth/MutY family.</text>
</comment>